<sequence>MLSISIADSVPVNLPWEMGVQVLASRSAPASGEIPLPNGFQTSSHPLAKPLMRDFPKPGTQTVAEPLVLGDYSGKSQGTELDRCRIVKDYDLVFRAQRIVYDIGNILFEGLSKF</sequence>
<evidence type="ECO:0000313" key="1">
    <source>
        <dbReference type="EMBL" id="KAF8774613.1"/>
    </source>
</evidence>
<name>A0A8T0EKN3_ARGBR</name>
<protein>
    <submittedName>
        <fullName evidence="1">Uncharacterized protein</fullName>
    </submittedName>
</protein>
<evidence type="ECO:0000313" key="2">
    <source>
        <dbReference type="Proteomes" id="UP000807504"/>
    </source>
</evidence>
<proteinExistence type="predicted"/>
<keyword evidence="2" id="KW-1185">Reference proteome</keyword>
<gene>
    <name evidence="1" type="ORF">HNY73_017145</name>
</gene>
<organism evidence="1 2">
    <name type="scientific">Argiope bruennichi</name>
    <name type="common">Wasp spider</name>
    <name type="synonym">Aranea bruennichi</name>
    <dbReference type="NCBI Taxonomy" id="94029"/>
    <lineage>
        <taxon>Eukaryota</taxon>
        <taxon>Metazoa</taxon>
        <taxon>Ecdysozoa</taxon>
        <taxon>Arthropoda</taxon>
        <taxon>Chelicerata</taxon>
        <taxon>Arachnida</taxon>
        <taxon>Araneae</taxon>
        <taxon>Araneomorphae</taxon>
        <taxon>Entelegynae</taxon>
        <taxon>Araneoidea</taxon>
        <taxon>Araneidae</taxon>
        <taxon>Argiope</taxon>
    </lineage>
</organism>
<reference evidence="1" key="2">
    <citation type="submission" date="2020-06" db="EMBL/GenBank/DDBJ databases">
        <authorList>
            <person name="Sheffer M."/>
        </authorList>
    </citation>
    <scope>NUCLEOTIDE SEQUENCE</scope>
</reference>
<dbReference type="Proteomes" id="UP000807504">
    <property type="component" value="Unassembled WGS sequence"/>
</dbReference>
<dbReference type="EMBL" id="JABXBU010002227">
    <property type="protein sequence ID" value="KAF8774613.1"/>
    <property type="molecule type" value="Genomic_DNA"/>
</dbReference>
<reference evidence="1" key="1">
    <citation type="journal article" date="2020" name="bioRxiv">
        <title>Chromosome-level reference genome of the European wasp spider Argiope bruennichi: a resource for studies on range expansion and evolutionary adaptation.</title>
        <authorList>
            <person name="Sheffer M.M."/>
            <person name="Hoppe A."/>
            <person name="Krehenwinkel H."/>
            <person name="Uhl G."/>
            <person name="Kuss A.W."/>
            <person name="Jensen L."/>
            <person name="Jensen C."/>
            <person name="Gillespie R.G."/>
            <person name="Hoff K.J."/>
            <person name="Prost S."/>
        </authorList>
    </citation>
    <scope>NUCLEOTIDE SEQUENCE</scope>
</reference>
<dbReference type="AlphaFoldDB" id="A0A8T0EKN3"/>
<comment type="caution">
    <text evidence="1">The sequence shown here is derived from an EMBL/GenBank/DDBJ whole genome shotgun (WGS) entry which is preliminary data.</text>
</comment>
<accession>A0A8T0EKN3</accession>